<keyword evidence="8" id="KW-0625">Polysaccharide transport</keyword>
<dbReference type="InterPro" id="IPR049712">
    <property type="entry name" value="Poly_export"/>
</dbReference>
<keyword evidence="10" id="KW-0626">Porin</keyword>
<keyword evidence="13" id="KW-0998">Cell outer membrane</keyword>
<evidence type="ECO:0000256" key="12">
    <source>
        <dbReference type="ARBA" id="ARBA00023139"/>
    </source>
</evidence>
<dbReference type="PANTHER" id="PTHR33619:SF3">
    <property type="entry name" value="POLYSACCHARIDE EXPORT PROTEIN GFCE-RELATED"/>
    <property type="match status" value="1"/>
</dbReference>
<gene>
    <name evidence="17" type="ORF">CKO40_01030</name>
</gene>
<evidence type="ECO:0000256" key="10">
    <source>
        <dbReference type="ARBA" id="ARBA00023114"/>
    </source>
</evidence>
<evidence type="ECO:0000256" key="2">
    <source>
        <dbReference type="ARBA" id="ARBA00009450"/>
    </source>
</evidence>
<keyword evidence="18" id="KW-1185">Reference proteome</keyword>
<dbReference type="EMBL" id="NRSJ01000001">
    <property type="protein sequence ID" value="MBK1703168.1"/>
    <property type="molecule type" value="Genomic_DNA"/>
</dbReference>
<evidence type="ECO:0000256" key="9">
    <source>
        <dbReference type="ARBA" id="ARBA00023065"/>
    </source>
</evidence>
<keyword evidence="11" id="KW-0472">Membrane</keyword>
<comment type="similarity">
    <text evidence="2">Belongs to the BexD/CtrA/VexA family.</text>
</comment>
<keyword evidence="12" id="KW-0564">Palmitate</keyword>
<evidence type="ECO:0000256" key="7">
    <source>
        <dbReference type="ARBA" id="ARBA00022729"/>
    </source>
</evidence>
<dbReference type="InterPro" id="IPR054765">
    <property type="entry name" value="SLBB_dom"/>
</dbReference>
<evidence type="ECO:0000259" key="16">
    <source>
        <dbReference type="Pfam" id="PF22461"/>
    </source>
</evidence>
<evidence type="ECO:0008006" key="19">
    <source>
        <dbReference type="Google" id="ProtNLM"/>
    </source>
</evidence>
<keyword evidence="4" id="KW-1134">Transmembrane beta strand</keyword>
<dbReference type="Proteomes" id="UP001296776">
    <property type="component" value="Unassembled WGS sequence"/>
</dbReference>
<comment type="caution">
    <text evidence="17">The sequence shown here is derived from an EMBL/GenBank/DDBJ whole genome shotgun (WGS) entry which is preliminary data.</text>
</comment>
<organism evidence="17 18">
    <name type="scientific">Halochromatium glycolicum</name>
    <dbReference type="NCBI Taxonomy" id="85075"/>
    <lineage>
        <taxon>Bacteria</taxon>
        <taxon>Pseudomonadati</taxon>
        <taxon>Pseudomonadota</taxon>
        <taxon>Gammaproteobacteria</taxon>
        <taxon>Chromatiales</taxon>
        <taxon>Chromatiaceae</taxon>
        <taxon>Halochromatium</taxon>
    </lineage>
</organism>
<reference evidence="17" key="2">
    <citation type="journal article" date="2020" name="Microorganisms">
        <title>Osmotic Adaptation and Compatible Solute Biosynthesis of Phototrophic Bacteria as Revealed from Genome Analyses.</title>
        <authorList>
            <person name="Imhoff J.F."/>
            <person name="Rahn T."/>
            <person name="Kunzel S."/>
            <person name="Keller A."/>
            <person name="Neulinger S.C."/>
        </authorList>
    </citation>
    <scope>NUCLEOTIDE SEQUENCE</scope>
    <source>
        <strain evidence="17">DSM 11080</strain>
    </source>
</reference>
<evidence type="ECO:0000259" key="15">
    <source>
        <dbReference type="Pfam" id="PF02563"/>
    </source>
</evidence>
<feature type="domain" description="Polysaccharide export protein N-terminal" evidence="15">
    <location>
        <begin position="38"/>
        <end position="109"/>
    </location>
</feature>
<evidence type="ECO:0000256" key="4">
    <source>
        <dbReference type="ARBA" id="ARBA00022452"/>
    </source>
</evidence>
<evidence type="ECO:0000256" key="5">
    <source>
        <dbReference type="ARBA" id="ARBA00022597"/>
    </source>
</evidence>
<dbReference type="Pfam" id="PF22461">
    <property type="entry name" value="SLBB_2"/>
    <property type="match status" value="1"/>
</dbReference>
<evidence type="ECO:0000256" key="13">
    <source>
        <dbReference type="ARBA" id="ARBA00023237"/>
    </source>
</evidence>
<dbReference type="PANTHER" id="PTHR33619">
    <property type="entry name" value="POLYSACCHARIDE EXPORT PROTEIN GFCE-RELATED"/>
    <property type="match status" value="1"/>
</dbReference>
<dbReference type="GO" id="GO:0015288">
    <property type="term" value="F:porin activity"/>
    <property type="evidence" value="ECO:0007669"/>
    <property type="project" value="UniProtKB-KW"/>
</dbReference>
<keyword evidence="5" id="KW-0762">Sugar transport</keyword>
<keyword evidence="14" id="KW-0449">Lipoprotein</keyword>
<protein>
    <recommendedName>
        <fullName evidence="19">Polysaccharide export protein</fullName>
    </recommendedName>
</protein>
<dbReference type="GO" id="GO:0015159">
    <property type="term" value="F:polysaccharide transmembrane transporter activity"/>
    <property type="evidence" value="ECO:0007669"/>
    <property type="project" value="InterPro"/>
</dbReference>
<comment type="subcellular location">
    <subcellularLocation>
        <location evidence="1">Cell outer membrane</location>
        <topology evidence="1">Multi-pass membrane protein</topology>
    </subcellularLocation>
</comment>
<proteinExistence type="inferred from homology"/>
<accession>A0AAJ0U0J7</accession>
<keyword evidence="9" id="KW-0406">Ion transport</keyword>
<evidence type="ECO:0000256" key="11">
    <source>
        <dbReference type="ARBA" id="ARBA00023136"/>
    </source>
</evidence>
<dbReference type="Gene3D" id="3.10.560.10">
    <property type="entry name" value="Outer membrane lipoprotein wza domain like"/>
    <property type="match status" value="1"/>
</dbReference>
<dbReference type="InterPro" id="IPR003715">
    <property type="entry name" value="Poly_export_N"/>
</dbReference>
<evidence type="ECO:0000256" key="3">
    <source>
        <dbReference type="ARBA" id="ARBA00022448"/>
    </source>
</evidence>
<sequence>MILYLRQTLVVAILGCLVLCAAFGARGGEDQVPGALDRLGPGDSIQVIVWRLPELSQRVVISPTGKIQYPLVGEIQAAGLTAPELSAKLAEALRRHMLQDEEPEVTVSLEALNSYRIYVMGEVMSPGELAPRSAITLVQALAMAGGFTAYAKRKDILVYNRKADRAPIRFDYKAFIDGAEDSEDPLLLPGDTVIVR</sequence>
<dbReference type="AlphaFoldDB" id="A0AAJ0U0J7"/>
<dbReference type="Pfam" id="PF02563">
    <property type="entry name" value="Poly_export"/>
    <property type="match status" value="1"/>
</dbReference>
<reference evidence="17" key="1">
    <citation type="submission" date="2017-08" db="EMBL/GenBank/DDBJ databases">
        <authorList>
            <person name="Imhoff J.F."/>
            <person name="Rahn T."/>
            <person name="Kuenzel S."/>
            <person name="Neulinger S.C."/>
        </authorList>
    </citation>
    <scope>NUCLEOTIDE SEQUENCE</scope>
    <source>
        <strain evidence="17">DSM 11080</strain>
    </source>
</reference>
<evidence type="ECO:0000256" key="1">
    <source>
        <dbReference type="ARBA" id="ARBA00004571"/>
    </source>
</evidence>
<keyword evidence="3" id="KW-0813">Transport</keyword>
<evidence type="ECO:0000256" key="8">
    <source>
        <dbReference type="ARBA" id="ARBA00023047"/>
    </source>
</evidence>
<dbReference type="GO" id="GO:0046930">
    <property type="term" value="C:pore complex"/>
    <property type="evidence" value="ECO:0007669"/>
    <property type="project" value="UniProtKB-KW"/>
</dbReference>
<evidence type="ECO:0000256" key="14">
    <source>
        <dbReference type="ARBA" id="ARBA00023288"/>
    </source>
</evidence>
<evidence type="ECO:0000313" key="17">
    <source>
        <dbReference type="EMBL" id="MBK1703168.1"/>
    </source>
</evidence>
<evidence type="ECO:0000256" key="6">
    <source>
        <dbReference type="ARBA" id="ARBA00022692"/>
    </source>
</evidence>
<dbReference type="GO" id="GO:0006811">
    <property type="term" value="P:monoatomic ion transport"/>
    <property type="evidence" value="ECO:0007669"/>
    <property type="project" value="UniProtKB-KW"/>
</dbReference>
<evidence type="ECO:0000313" key="18">
    <source>
        <dbReference type="Proteomes" id="UP001296776"/>
    </source>
</evidence>
<dbReference type="GO" id="GO:0009279">
    <property type="term" value="C:cell outer membrane"/>
    <property type="evidence" value="ECO:0007669"/>
    <property type="project" value="UniProtKB-SubCell"/>
</dbReference>
<feature type="domain" description="SLBB" evidence="16">
    <location>
        <begin position="116"/>
        <end position="195"/>
    </location>
</feature>
<keyword evidence="7" id="KW-0732">Signal</keyword>
<keyword evidence="6" id="KW-0812">Transmembrane</keyword>
<name>A0AAJ0U0J7_9GAMM</name>